<evidence type="ECO:0000313" key="3">
    <source>
        <dbReference type="Proteomes" id="UP001061958"/>
    </source>
</evidence>
<accession>A0A9C7PT63</accession>
<reference evidence="2" key="2">
    <citation type="submission" date="2022-01" db="EMBL/GenBank/DDBJ databases">
        <authorList>
            <person name="Hirooka S."/>
            <person name="Miyagishima S.Y."/>
        </authorList>
    </citation>
    <scope>NUCLEOTIDE SEQUENCE</scope>
    <source>
        <strain evidence="2">NBRC 102759</strain>
    </source>
</reference>
<organism evidence="2 3">
    <name type="scientific">Galdieria partita</name>
    <dbReference type="NCBI Taxonomy" id="83374"/>
    <lineage>
        <taxon>Eukaryota</taxon>
        <taxon>Rhodophyta</taxon>
        <taxon>Bangiophyceae</taxon>
        <taxon>Galdieriales</taxon>
        <taxon>Galdieriaceae</taxon>
        <taxon>Galdieria</taxon>
    </lineage>
</organism>
<evidence type="ECO:0000313" key="2">
    <source>
        <dbReference type="EMBL" id="GJQ09829.1"/>
    </source>
</evidence>
<dbReference type="Proteomes" id="UP001061958">
    <property type="component" value="Unassembled WGS sequence"/>
</dbReference>
<dbReference type="PANTHER" id="PTHR47936">
    <property type="entry name" value="PPR_LONG DOMAIN-CONTAINING PROTEIN"/>
    <property type="match status" value="1"/>
</dbReference>
<keyword evidence="3" id="KW-1185">Reference proteome</keyword>
<comment type="caution">
    <text evidence="2">The sequence shown here is derived from an EMBL/GenBank/DDBJ whole genome shotgun (WGS) entry which is preliminary data.</text>
</comment>
<keyword evidence="1" id="KW-0677">Repeat</keyword>
<dbReference type="Gene3D" id="1.25.40.10">
    <property type="entry name" value="Tetratricopeptide repeat domain"/>
    <property type="match status" value="2"/>
</dbReference>
<dbReference type="PANTHER" id="PTHR47936:SF1">
    <property type="entry name" value="PENTATRICOPEPTIDE REPEAT-CONTAINING PROTEIN GUN1, CHLOROPLASTIC"/>
    <property type="match status" value="1"/>
</dbReference>
<sequence length="562" mass="64577">MKSSWNILRSRNLFVKGESGIREYLKHLNSSYHVQPCYVGRLYSRYGLKHRTLATTNEEALKVTESTASTTEILSSARRSLTNALKKALEREDFEQAIRLIGSVPGKATFQLKELDLIPYERLSQTQLQELSNAYDYVFQRETSYEANIERILDLYLLVKDPQKAIRILHIAGSSATPEMGLKVLQVCAAADSISSLFECLEKLVSCGVVPEAEHIKLALSVLETKSREPHVKNLLDFADRSSVSMDISLYNAFMFSSFQALRYRDVMEFLRKMNRFHLFPNEYSYSLYLAALIFRDKFRQGFEQLGKWESRGVFTLCPTLFRVMGELALAPFQMERIVTFHGDIVKSGRKLDLECSNSLATFASFHGHVYQSFRTWRHRREQSLDFDTHTLNAILLGCVKSRRFDLAQIAWDSFSSYDIERDSHSFSLFIATMLSSLCPDKFVFSFSKDPAADFLSDTKRVEELLTLCNDSQVTLDENDAKALLMASFLSNKNNSKLLPSLVKNTRMNTNVLEDFDRKLQEEEDFDMNTSKEIFANTFTKTFPYFSQCFHDSQSLVDMFVS</sequence>
<proteinExistence type="predicted"/>
<dbReference type="AlphaFoldDB" id="A0A9C7PT63"/>
<gene>
    <name evidence="2" type="ORF">GpartN1_g1620.t1</name>
</gene>
<name>A0A9C7PT63_9RHOD</name>
<dbReference type="EMBL" id="BQMJ01000011">
    <property type="protein sequence ID" value="GJQ09829.1"/>
    <property type="molecule type" value="Genomic_DNA"/>
</dbReference>
<dbReference type="InterPro" id="IPR011990">
    <property type="entry name" value="TPR-like_helical_dom_sf"/>
</dbReference>
<reference evidence="2" key="1">
    <citation type="journal article" date="2022" name="Proc. Natl. Acad. Sci. U.S.A.">
        <title>Life cycle and functional genomics of the unicellular red alga Galdieria for elucidating algal and plant evolution and industrial use.</title>
        <authorList>
            <person name="Hirooka S."/>
            <person name="Itabashi T."/>
            <person name="Ichinose T.M."/>
            <person name="Onuma R."/>
            <person name="Fujiwara T."/>
            <person name="Yamashita S."/>
            <person name="Jong L.W."/>
            <person name="Tomita R."/>
            <person name="Iwane A.H."/>
            <person name="Miyagishima S.Y."/>
        </authorList>
    </citation>
    <scope>NUCLEOTIDE SEQUENCE</scope>
    <source>
        <strain evidence="2">NBRC 102759</strain>
    </source>
</reference>
<dbReference type="OrthoDB" id="10302459at2759"/>
<evidence type="ECO:0000256" key="1">
    <source>
        <dbReference type="ARBA" id="ARBA00022737"/>
    </source>
</evidence>
<protein>
    <submittedName>
        <fullName evidence="2">Uncharacterized protein</fullName>
    </submittedName>
</protein>